<accession>A0AAV2IKH2</accession>
<name>A0AAV2IKH2_LYMST</name>
<dbReference type="AlphaFoldDB" id="A0AAV2IKH2"/>
<feature type="non-terminal residue" evidence="3">
    <location>
        <position position="1"/>
    </location>
</feature>
<feature type="compositionally biased region" description="Polar residues" evidence="1">
    <location>
        <begin position="136"/>
        <end position="146"/>
    </location>
</feature>
<dbReference type="InterPro" id="IPR011333">
    <property type="entry name" value="SKP1/BTB/POZ_sf"/>
</dbReference>
<keyword evidence="4" id="KW-1185">Reference proteome</keyword>
<dbReference type="SUPFAM" id="SSF54695">
    <property type="entry name" value="POZ domain"/>
    <property type="match status" value="1"/>
</dbReference>
<feature type="compositionally biased region" description="Basic and acidic residues" evidence="1">
    <location>
        <begin position="148"/>
        <end position="158"/>
    </location>
</feature>
<proteinExistence type="predicted"/>
<evidence type="ECO:0000259" key="2">
    <source>
        <dbReference type="Pfam" id="PF00651"/>
    </source>
</evidence>
<organism evidence="3 4">
    <name type="scientific">Lymnaea stagnalis</name>
    <name type="common">Great pond snail</name>
    <name type="synonym">Helix stagnalis</name>
    <dbReference type="NCBI Taxonomy" id="6523"/>
    <lineage>
        <taxon>Eukaryota</taxon>
        <taxon>Metazoa</taxon>
        <taxon>Spiralia</taxon>
        <taxon>Lophotrochozoa</taxon>
        <taxon>Mollusca</taxon>
        <taxon>Gastropoda</taxon>
        <taxon>Heterobranchia</taxon>
        <taxon>Euthyneura</taxon>
        <taxon>Panpulmonata</taxon>
        <taxon>Hygrophila</taxon>
        <taxon>Lymnaeoidea</taxon>
        <taxon>Lymnaeidae</taxon>
        <taxon>Lymnaea</taxon>
    </lineage>
</organism>
<feature type="domain" description="BTB" evidence="2">
    <location>
        <begin position="5"/>
        <end position="49"/>
    </location>
</feature>
<reference evidence="3 4" key="1">
    <citation type="submission" date="2024-04" db="EMBL/GenBank/DDBJ databases">
        <authorList>
            <consortium name="Genoscope - CEA"/>
            <person name="William W."/>
        </authorList>
    </citation>
    <scope>NUCLEOTIDE SEQUENCE [LARGE SCALE GENOMIC DNA]</scope>
</reference>
<protein>
    <recommendedName>
        <fullName evidence="2">BTB domain-containing protein</fullName>
    </recommendedName>
</protein>
<dbReference type="InterPro" id="IPR000210">
    <property type="entry name" value="BTB/POZ_dom"/>
</dbReference>
<evidence type="ECO:0000313" key="3">
    <source>
        <dbReference type="EMBL" id="CAL1547663.1"/>
    </source>
</evidence>
<evidence type="ECO:0000256" key="1">
    <source>
        <dbReference type="SAM" id="MobiDB-lite"/>
    </source>
</evidence>
<dbReference type="Pfam" id="PF00651">
    <property type="entry name" value="BTB"/>
    <property type="match status" value="1"/>
</dbReference>
<gene>
    <name evidence="3" type="ORF">GSLYS_00020980001</name>
</gene>
<comment type="caution">
    <text evidence="3">The sequence shown here is derived from an EMBL/GenBank/DDBJ whole genome shotgun (WGS) entry which is preliminary data.</text>
</comment>
<dbReference type="EMBL" id="CAXITT010001037">
    <property type="protein sequence ID" value="CAL1547663.1"/>
    <property type="molecule type" value="Genomic_DNA"/>
</dbReference>
<evidence type="ECO:0000313" key="4">
    <source>
        <dbReference type="Proteomes" id="UP001497497"/>
    </source>
</evidence>
<sequence length="158" mass="17282">GGYGEAVSKVVEFMYTSQINLSTSLVCQVIEIGKIMQMDKLLQFCESFQSGEDNNIPRDTATCTTGLQEIANLLGSRAKTIKRADASTATEESMFRKVDDKNNPEMILSEPEKCSVTLIDSLCLPQMGTHEDVMSKSDSQIDNSAQCCEKESVADVPP</sequence>
<dbReference type="Gene3D" id="3.30.710.10">
    <property type="entry name" value="Potassium Channel Kv1.1, Chain A"/>
    <property type="match status" value="1"/>
</dbReference>
<dbReference type="Proteomes" id="UP001497497">
    <property type="component" value="Unassembled WGS sequence"/>
</dbReference>
<feature type="non-terminal residue" evidence="3">
    <location>
        <position position="158"/>
    </location>
</feature>
<feature type="region of interest" description="Disordered" evidence="1">
    <location>
        <begin position="135"/>
        <end position="158"/>
    </location>
</feature>